<sequence length="600" mass="65302">MASILIATVLAGASLVAAQADCAGTAFEPGSKFMTDECYQTAQSCIAQLGANASQIYCQDTAGNLFMQQQPDNGNNNEYQSAFDDILEFCLLDGSYTGTWSSGNQWYWMAAEDGCYSSTGNISTSGPGYCVQNRDDSINACYPQPDEDAGGSLQVLYTAQTPNGFKGPGKGWNSWGTQATPGANPSYTVFDQDFVYKQCSVLAQPAFKSREYDVCSLDAGWSTDETDEYGRITYNTTLFDLPGLAEDLRHLGLKTGVYIIPGVPCTAVNKTIKGTNIKIGDVLIGNNDGLDYCDWDFSKDGVQQWHDSLIELWTSWGISMVKLDFITPGSPQNGANLVCDNSAAATAFHKAIENSGRQVRLDLSWKLCRNETWLPFWSSVAESMRTDQDIDNYGQNTFVAWQQVQRAIENYRQYILLQKQRNTAITIYPDMDGLFVANSQNQTGVDDKSRVTIMSHWIGAAANLILGSDMTNVDELGLKLLTSDASAASSRFTAQYPMQPRNPGTGNNLAKQLQAWIAGPSPQGEAYVLITNLGPDQGQGGFGTSLTGTQAVTVSWADLGITGGKWSVTDVWNGNKTTATGSYTAYLSENESQFLQFHAR</sequence>
<organism evidence="9 10">
    <name type="scientific">Scytalidium lignicola</name>
    <name type="common">Hyphomycete</name>
    <dbReference type="NCBI Taxonomy" id="5539"/>
    <lineage>
        <taxon>Eukaryota</taxon>
        <taxon>Fungi</taxon>
        <taxon>Dikarya</taxon>
        <taxon>Ascomycota</taxon>
        <taxon>Pezizomycotina</taxon>
        <taxon>Leotiomycetes</taxon>
        <taxon>Leotiomycetes incertae sedis</taxon>
        <taxon>Scytalidium</taxon>
    </lineage>
</organism>
<evidence type="ECO:0000256" key="7">
    <source>
        <dbReference type="SAM" id="SignalP"/>
    </source>
</evidence>
<protein>
    <recommendedName>
        <fullName evidence="3">alpha-galactosidase</fullName>
        <ecNumber evidence="3">3.2.1.22</ecNumber>
    </recommendedName>
</protein>
<dbReference type="InterPro" id="IPR017853">
    <property type="entry name" value="GH"/>
</dbReference>
<dbReference type="Gene3D" id="3.20.20.70">
    <property type="entry name" value="Aldolase class I"/>
    <property type="match status" value="1"/>
</dbReference>
<dbReference type="Pfam" id="PF17801">
    <property type="entry name" value="Melibiase_C"/>
    <property type="match status" value="1"/>
</dbReference>
<dbReference type="InterPro" id="IPR041233">
    <property type="entry name" value="Melibiase_C"/>
</dbReference>
<keyword evidence="6" id="KW-0326">Glycosidase</keyword>
<comment type="caution">
    <text evidence="9">The sequence shown here is derived from an EMBL/GenBank/DDBJ whole genome shotgun (WGS) entry which is preliminary data.</text>
</comment>
<evidence type="ECO:0000256" key="1">
    <source>
        <dbReference type="ARBA" id="ARBA00001255"/>
    </source>
</evidence>
<feature type="signal peptide" evidence="7">
    <location>
        <begin position="1"/>
        <end position="18"/>
    </location>
</feature>
<dbReference type="InterPro" id="IPR002241">
    <property type="entry name" value="Glyco_hydro_27"/>
</dbReference>
<dbReference type="AlphaFoldDB" id="A0A3E2HE43"/>
<evidence type="ECO:0000313" key="9">
    <source>
        <dbReference type="EMBL" id="RFU31432.1"/>
    </source>
</evidence>
<dbReference type="SUPFAM" id="SSF51445">
    <property type="entry name" value="(Trans)glycosidases"/>
    <property type="match status" value="1"/>
</dbReference>
<gene>
    <name evidence="9" type="ORF">B7463_g4907</name>
</gene>
<feature type="chain" id="PRO_5017741111" description="alpha-galactosidase" evidence="7">
    <location>
        <begin position="19"/>
        <end position="600"/>
    </location>
</feature>
<name>A0A3E2HE43_SCYLI</name>
<evidence type="ECO:0000313" key="10">
    <source>
        <dbReference type="Proteomes" id="UP000258309"/>
    </source>
</evidence>
<dbReference type="PANTHER" id="PTHR11452:SF33">
    <property type="entry name" value="ALPHA-GALACTOSIDASE 2"/>
    <property type="match status" value="1"/>
</dbReference>
<keyword evidence="4 7" id="KW-0732">Signal</keyword>
<dbReference type="EMBL" id="NCSJ02000076">
    <property type="protein sequence ID" value="RFU31432.1"/>
    <property type="molecule type" value="Genomic_DNA"/>
</dbReference>
<comment type="similarity">
    <text evidence="2">Belongs to the glycosyl hydrolase 27 family.</text>
</comment>
<dbReference type="EC" id="3.2.1.22" evidence="3"/>
<evidence type="ECO:0000256" key="2">
    <source>
        <dbReference type="ARBA" id="ARBA00009743"/>
    </source>
</evidence>
<feature type="domain" description="Alpha galactosidase C-terminal" evidence="8">
    <location>
        <begin position="512"/>
        <end position="595"/>
    </location>
</feature>
<dbReference type="GO" id="GO:0005975">
    <property type="term" value="P:carbohydrate metabolic process"/>
    <property type="evidence" value="ECO:0007669"/>
    <property type="project" value="InterPro"/>
</dbReference>
<accession>A0A3E2HE43</accession>
<feature type="non-terminal residue" evidence="9">
    <location>
        <position position="600"/>
    </location>
</feature>
<dbReference type="OrthoDB" id="5795902at2759"/>
<evidence type="ECO:0000256" key="6">
    <source>
        <dbReference type="ARBA" id="ARBA00023295"/>
    </source>
</evidence>
<feature type="non-terminal residue" evidence="9">
    <location>
        <position position="1"/>
    </location>
</feature>
<dbReference type="InterPro" id="IPR013785">
    <property type="entry name" value="Aldolase_TIM"/>
</dbReference>
<reference evidence="9 10" key="1">
    <citation type="submission" date="2018-05" db="EMBL/GenBank/DDBJ databases">
        <title>Draft genome sequence of Scytalidium lignicola DSM 105466, a ubiquitous saprotrophic fungus.</title>
        <authorList>
            <person name="Buettner E."/>
            <person name="Gebauer A.M."/>
            <person name="Hofrichter M."/>
            <person name="Liers C."/>
            <person name="Kellner H."/>
        </authorList>
    </citation>
    <scope>NUCLEOTIDE SEQUENCE [LARGE SCALE GENOMIC DNA]</scope>
    <source>
        <strain evidence="9 10">DSM 105466</strain>
    </source>
</reference>
<proteinExistence type="inferred from homology"/>
<dbReference type="GO" id="GO:0004557">
    <property type="term" value="F:alpha-galactosidase activity"/>
    <property type="evidence" value="ECO:0007669"/>
    <property type="project" value="UniProtKB-EC"/>
</dbReference>
<comment type="catalytic activity">
    <reaction evidence="1">
        <text>Hydrolysis of terminal, non-reducing alpha-D-galactose residues in alpha-D-galactosides, including galactose oligosaccharides, galactomannans and galactolipids.</text>
        <dbReference type="EC" id="3.2.1.22"/>
    </reaction>
</comment>
<evidence type="ECO:0000256" key="5">
    <source>
        <dbReference type="ARBA" id="ARBA00022801"/>
    </source>
</evidence>
<dbReference type="SUPFAM" id="SSF51011">
    <property type="entry name" value="Glycosyl hydrolase domain"/>
    <property type="match status" value="1"/>
</dbReference>
<keyword evidence="5" id="KW-0378">Hydrolase</keyword>
<keyword evidence="10" id="KW-1185">Reference proteome</keyword>
<evidence type="ECO:0000256" key="4">
    <source>
        <dbReference type="ARBA" id="ARBA00022729"/>
    </source>
</evidence>
<dbReference type="InterPro" id="IPR013780">
    <property type="entry name" value="Glyco_hydro_b"/>
</dbReference>
<dbReference type="OMA" id="INNYGHE"/>
<dbReference type="PANTHER" id="PTHR11452">
    <property type="entry name" value="ALPHA-GALACTOSIDASE/ALPHA-N-ACETYLGALACTOSAMINIDASE"/>
    <property type="match status" value="1"/>
</dbReference>
<dbReference type="Proteomes" id="UP000258309">
    <property type="component" value="Unassembled WGS sequence"/>
</dbReference>
<evidence type="ECO:0000259" key="8">
    <source>
        <dbReference type="Pfam" id="PF17801"/>
    </source>
</evidence>
<dbReference type="Gene3D" id="2.60.40.1180">
    <property type="entry name" value="Golgi alpha-mannosidase II"/>
    <property type="match status" value="1"/>
</dbReference>
<evidence type="ECO:0000256" key="3">
    <source>
        <dbReference type="ARBA" id="ARBA00012755"/>
    </source>
</evidence>